<evidence type="ECO:0000313" key="3">
    <source>
        <dbReference type="Proteomes" id="UP001500603"/>
    </source>
</evidence>
<dbReference type="Proteomes" id="UP001500603">
    <property type="component" value="Unassembled WGS sequence"/>
</dbReference>
<reference evidence="3" key="1">
    <citation type="journal article" date="2019" name="Int. J. Syst. Evol. Microbiol.">
        <title>The Global Catalogue of Microorganisms (GCM) 10K type strain sequencing project: providing services to taxonomists for standard genome sequencing and annotation.</title>
        <authorList>
            <consortium name="The Broad Institute Genomics Platform"/>
            <consortium name="The Broad Institute Genome Sequencing Center for Infectious Disease"/>
            <person name="Wu L."/>
            <person name="Ma J."/>
        </authorList>
    </citation>
    <scope>NUCLEOTIDE SEQUENCE [LARGE SCALE GENOMIC DNA]</scope>
    <source>
        <strain evidence="3">JCM 18298</strain>
    </source>
</reference>
<feature type="domain" description="NAD(P)-binding" evidence="1">
    <location>
        <begin position="7"/>
        <end position="142"/>
    </location>
</feature>
<dbReference type="Gene3D" id="3.90.25.10">
    <property type="entry name" value="UDP-galactose 4-epimerase, domain 1"/>
    <property type="match status" value="1"/>
</dbReference>
<proteinExistence type="predicted"/>
<comment type="caution">
    <text evidence="2">The sequence shown here is derived from an EMBL/GenBank/DDBJ whole genome shotgun (WGS) entry which is preliminary data.</text>
</comment>
<dbReference type="CDD" id="cd05269">
    <property type="entry name" value="TMR_SDR_a"/>
    <property type="match status" value="1"/>
</dbReference>
<dbReference type="InterPro" id="IPR052718">
    <property type="entry name" value="NmrA-type_oxidoreductase"/>
</dbReference>
<evidence type="ECO:0000259" key="1">
    <source>
        <dbReference type="Pfam" id="PF13460"/>
    </source>
</evidence>
<dbReference type="Pfam" id="PF13460">
    <property type="entry name" value="NAD_binding_10"/>
    <property type="match status" value="1"/>
</dbReference>
<dbReference type="EMBL" id="BAABJM010000001">
    <property type="protein sequence ID" value="GAA5048815.1"/>
    <property type="molecule type" value="Genomic_DNA"/>
</dbReference>
<protein>
    <submittedName>
        <fullName evidence="2">SDR family oxidoreductase</fullName>
    </submittedName>
</protein>
<dbReference type="PANTHER" id="PTHR47129">
    <property type="entry name" value="QUINONE OXIDOREDUCTASE 2"/>
    <property type="match status" value="1"/>
</dbReference>
<dbReference type="Gene3D" id="3.40.50.720">
    <property type="entry name" value="NAD(P)-binding Rossmann-like Domain"/>
    <property type="match status" value="1"/>
</dbReference>
<evidence type="ECO:0000313" key="2">
    <source>
        <dbReference type="EMBL" id="GAA5048815.1"/>
    </source>
</evidence>
<dbReference type="RefSeq" id="WP_345494523.1">
    <property type="nucleotide sequence ID" value="NZ_BAABJM010000001.1"/>
</dbReference>
<sequence length="282" mass="29784">MTVAVTGASGQLGRLVVLALVEQGIAPVALVRDPAKGGDLAERGVEIRQADYNDPEGFERALDGVRKLLLISGSENGSRVPQHTNVIRAAERAGVELLAYTSIPDATHNPMILAREHRATEEVLAESSLGTVLLRNGWYWENYLPRLTQAAESGVLYGAAGDGRVAAATRRDYALAAATVLSTEGHEGRVYELGGDEPLTLAELAQVFSAASGKPIRYENLSEPDYAAALRQAGLPEFVAEFSSNADAGSAAGWLDVRAGDLHKLIGRRTTSAADAIRAALG</sequence>
<accession>A0ABP9K3R9</accession>
<organism evidence="2 3">
    <name type="scientific">Nocardia callitridis</name>
    <dbReference type="NCBI Taxonomy" id="648753"/>
    <lineage>
        <taxon>Bacteria</taxon>
        <taxon>Bacillati</taxon>
        <taxon>Actinomycetota</taxon>
        <taxon>Actinomycetes</taxon>
        <taxon>Mycobacteriales</taxon>
        <taxon>Nocardiaceae</taxon>
        <taxon>Nocardia</taxon>
    </lineage>
</organism>
<dbReference type="SUPFAM" id="SSF51735">
    <property type="entry name" value="NAD(P)-binding Rossmann-fold domains"/>
    <property type="match status" value="1"/>
</dbReference>
<dbReference type="InterPro" id="IPR036291">
    <property type="entry name" value="NAD(P)-bd_dom_sf"/>
</dbReference>
<dbReference type="InterPro" id="IPR016040">
    <property type="entry name" value="NAD(P)-bd_dom"/>
</dbReference>
<gene>
    <name evidence="2" type="ORF">GCM10023318_17070</name>
</gene>
<dbReference type="PANTHER" id="PTHR47129:SF1">
    <property type="entry name" value="NMRA-LIKE DOMAIN-CONTAINING PROTEIN"/>
    <property type="match status" value="1"/>
</dbReference>
<name>A0ABP9K3R9_9NOCA</name>
<keyword evidence="3" id="KW-1185">Reference proteome</keyword>